<evidence type="ECO:0000256" key="2">
    <source>
        <dbReference type="ARBA" id="ARBA00022692"/>
    </source>
</evidence>
<name>W3XGD0_PESFW</name>
<dbReference type="AlphaFoldDB" id="W3XGD0"/>
<dbReference type="InterPro" id="IPR036259">
    <property type="entry name" value="MFS_trans_sf"/>
</dbReference>
<proteinExistence type="predicted"/>
<dbReference type="HOGENOM" id="CLU_008455_13_5_1"/>
<dbReference type="Pfam" id="PF07690">
    <property type="entry name" value="MFS_1"/>
    <property type="match status" value="1"/>
</dbReference>
<dbReference type="Gene3D" id="1.20.1250.20">
    <property type="entry name" value="MFS general substrate transporter like domains"/>
    <property type="match status" value="1"/>
</dbReference>
<feature type="transmembrane region" description="Helical" evidence="5">
    <location>
        <begin position="193"/>
        <end position="210"/>
    </location>
</feature>
<evidence type="ECO:0000313" key="7">
    <source>
        <dbReference type="EMBL" id="ETS85153.1"/>
    </source>
</evidence>
<dbReference type="GeneID" id="19268191"/>
<sequence length="545" mass="59857">MVDGGRTAVSTAERHLVHSHAHEGSIPGTVNVQVVEGDDTALGQALFPVPPQDPNHCLNWPAWKKQIILFICCAYSFLGNAFLVGPSPYITLYSELFDVTPAQASGLISYPNLAFGFGSLILVPLYLKFGRRPVMLGSMLFFVVGIIGASQANDFTGLMVARVFASFGSGICEAIPVQLVNDIFFLHERGRQIALYSFAICLGAVAPVASSHLLIEPYSWRLFFYVILAFASALLVLAFLFVEETSYDRSAHQATVPAPSGAYHSESGEKASQDNLEHTLEPIPMRTPFMQTLSLKGRYDPEVRFFMTMVTSFTYFLVPQVLWVITSFGIYIGLGAFVFNYTAPIKLTGPPYNWSEESSGLIALATLIGFVLAVPFAPSSDLLAARLTRRNNGIREAEMRLPVMLPAMVIAPLGLVLYGLTCQFNLHYIGYFFGAAMTQWSAYFFFSFALAYAVDSYNTDTAQMLIAMNIGKQAISFGLSVNVLDWVLETGYAVVISGIFAAVLVANNLVLVVFLIWGKKIRQIMAGSWLAKLHGRNVQNERQVV</sequence>
<feature type="transmembrane region" description="Helical" evidence="5">
    <location>
        <begin position="222"/>
        <end position="242"/>
    </location>
</feature>
<feature type="transmembrane region" description="Helical" evidence="5">
    <location>
        <begin position="359"/>
        <end position="378"/>
    </location>
</feature>
<dbReference type="eggNOG" id="KOG0255">
    <property type="taxonomic scope" value="Eukaryota"/>
</dbReference>
<gene>
    <name evidence="7" type="ORF">PFICI_03178</name>
</gene>
<evidence type="ECO:0000313" key="8">
    <source>
        <dbReference type="Proteomes" id="UP000030651"/>
    </source>
</evidence>
<dbReference type="PANTHER" id="PTHR23502:SF160">
    <property type="entry name" value="MAJOR FACILITATOR SUPERFAMILY (MFS) PROFILE DOMAIN-CONTAINING PROTEIN-RELATED"/>
    <property type="match status" value="1"/>
</dbReference>
<feature type="transmembrane region" description="Helical" evidence="5">
    <location>
        <begin position="399"/>
        <end position="420"/>
    </location>
</feature>
<evidence type="ECO:0000259" key="6">
    <source>
        <dbReference type="PROSITE" id="PS50850"/>
    </source>
</evidence>
<keyword evidence="4 5" id="KW-0472">Membrane</keyword>
<feature type="transmembrane region" description="Helical" evidence="5">
    <location>
        <begin position="313"/>
        <end position="339"/>
    </location>
</feature>
<dbReference type="GO" id="GO:0005886">
    <property type="term" value="C:plasma membrane"/>
    <property type="evidence" value="ECO:0007669"/>
    <property type="project" value="TreeGrafter"/>
</dbReference>
<evidence type="ECO:0000256" key="5">
    <source>
        <dbReference type="SAM" id="Phobius"/>
    </source>
</evidence>
<keyword evidence="2 5" id="KW-0812">Transmembrane</keyword>
<feature type="domain" description="Major facilitator superfamily (MFS) profile" evidence="6">
    <location>
        <begin position="67"/>
        <end position="520"/>
    </location>
</feature>
<evidence type="ECO:0000256" key="4">
    <source>
        <dbReference type="ARBA" id="ARBA00023136"/>
    </source>
</evidence>
<reference evidence="8" key="1">
    <citation type="journal article" date="2015" name="BMC Genomics">
        <title>Genomic and transcriptomic analysis of the endophytic fungus Pestalotiopsis fici reveals its lifestyle and high potential for synthesis of natural products.</title>
        <authorList>
            <person name="Wang X."/>
            <person name="Zhang X."/>
            <person name="Liu L."/>
            <person name="Xiang M."/>
            <person name="Wang W."/>
            <person name="Sun X."/>
            <person name="Che Y."/>
            <person name="Guo L."/>
            <person name="Liu G."/>
            <person name="Guo L."/>
            <person name="Wang C."/>
            <person name="Yin W.B."/>
            <person name="Stadler M."/>
            <person name="Zhang X."/>
            <person name="Liu X."/>
        </authorList>
    </citation>
    <scope>NUCLEOTIDE SEQUENCE [LARGE SCALE GENOMIC DNA]</scope>
    <source>
        <strain evidence="8">W106-1 / CGMCC3.15140</strain>
    </source>
</reference>
<evidence type="ECO:0000256" key="1">
    <source>
        <dbReference type="ARBA" id="ARBA00004141"/>
    </source>
</evidence>
<keyword evidence="8" id="KW-1185">Reference proteome</keyword>
<feature type="transmembrane region" description="Helical" evidence="5">
    <location>
        <begin position="465"/>
        <end position="484"/>
    </location>
</feature>
<dbReference type="OMA" id="PPYNWSQ"/>
<dbReference type="PANTHER" id="PTHR23502">
    <property type="entry name" value="MAJOR FACILITATOR SUPERFAMILY"/>
    <property type="match status" value="1"/>
</dbReference>
<dbReference type="InParanoid" id="W3XGD0"/>
<comment type="subcellular location">
    <subcellularLocation>
        <location evidence="1">Membrane</location>
        <topology evidence="1">Multi-pass membrane protein</topology>
    </subcellularLocation>
</comment>
<dbReference type="SUPFAM" id="SSF103473">
    <property type="entry name" value="MFS general substrate transporter"/>
    <property type="match status" value="1"/>
</dbReference>
<feature type="transmembrane region" description="Helical" evidence="5">
    <location>
        <begin position="67"/>
        <end position="87"/>
    </location>
</feature>
<dbReference type="RefSeq" id="XP_007829950.1">
    <property type="nucleotide sequence ID" value="XM_007831759.1"/>
</dbReference>
<keyword evidence="3 5" id="KW-1133">Transmembrane helix</keyword>
<feature type="transmembrane region" description="Helical" evidence="5">
    <location>
        <begin position="107"/>
        <end position="127"/>
    </location>
</feature>
<dbReference type="Proteomes" id="UP000030651">
    <property type="component" value="Unassembled WGS sequence"/>
</dbReference>
<dbReference type="InterPro" id="IPR020846">
    <property type="entry name" value="MFS_dom"/>
</dbReference>
<dbReference type="PROSITE" id="PS50850">
    <property type="entry name" value="MFS"/>
    <property type="match status" value="1"/>
</dbReference>
<dbReference type="GO" id="GO:0022857">
    <property type="term" value="F:transmembrane transporter activity"/>
    <property type="evidence" value="ECO:0007669"/>
    <property type="project" value="InterPro"/>
</dbReference>
<dbReference type="OrthoDB" id="268400at2759"/>
<accession>W3XGD0</accession>
<feature type="transmembrane region" description="Helical" evidence="5">
    <location>
        <begin position="134"/>
        <end position="153"/>
    </location>
</feature>
<protein>
    <recommendedName>
        <fullName evidence="6">Major facilitator superfamily (MFS) profile domain-containing protein</fullName>
    </recommendedName>
</protein>
<feature type="transmembrane region" description="Helical" evidence="5">
    <location>
        <begin position="426"/>
        <end position="453"/>
    </location>
</feature>
<organism evidence="7 8">
    <name type="scientific">Pestalotiopsis fici (strain W106-1 / CGMCC3.15140)</name>
    <dbReference type="NCBI Taxonomy" id="1229662"/>
    <lineage>
        <taxon>Eukaryota</taxon>
        <taxon>Fungi</taxon>
        <taxon>Dikarya</taxon>
        <taxon>Ascomycota</taxon>
        <taxon>Pezizomycotina</taxon>
        <taxon>Sordariomycetes</taxon>
        <taxon>Xylariomycetidae</taxon>
        <taxon>Amphisphaeriales</taxon>
        <taxon>Sporocadaceae</taxon>
        <taxon>Pestalotiopsis</taxon>
    </lineage>
</organism>
<dbReference type="EMBL" id="KI912110">
    <property type="protein sequence ID" value="ETS85153.1"/>
    <property type="molecule type" value="Genomic_DNA"/>
</dbReference>
<dbReference type="InterPro" id="IPR011701">
    <property type="entry name" value="MFS"/>
</dbReference>
<feature type="transmembrane region" description="Helical" evidence="5">
    <location>
        <begin position="490"/>
        <end position="517"/>
    </location>
</feature>
<feature type="transmembrane region" description="Helical" evidence="5">
    <location>
        <begin position="159"/>
        <end position="181"/>
    </location>
</feature>
<evidence type="ECO:0000256" key="3">
    <source>
        <dbReference type="ARBA" id="ARBA00022989"/>
    </source>
</evidence>
<dbReference type="KEGG" id="pfy:PFICI_03178"/>